<dbReference type="OrthoDB" id="883846at2"/>
<protein>
    <submittedName>
        <fullName evidence="1">Uncharacterized protein</fullName>
    </submittedName>
</protein>
<gene>
    <name evidence="1" type="ORF">FNT36_23950</name>
</gene>
<accession>A0A558BK97</accession>
<evidence type="ECO:0000313" key="1">
    <source>
        <dbReference type="EMBL" id="TVT36926.1"/>
    </source>
</evidence>
<organism evidence="1 2">
    <name type="scientific">Hymenobacter setariae</name>
    <dbReference type="NCBI Taxonomy" id="2594794"/>
    <lineage>
        <taxon>Bacteria</taxon>
        <taxon>Pseudomonadati</taxon>
        <taxon>Bacteroidota</taxon>
        <taxon>Cytophagia</taxon>
        <taxon>Cytophagales</taxon>
        <taxon>Hymenobacteraceae</taxon>
        <taxon>Hymenobacter</taxon>
    </lineage>
</organism>
<dbReference type="Proteomes" id="UP000317624">
    <property type="component" value="Unassembled WGS sequence"/>
</dbReference>
<comment type="caution">
    <text evidence="1">The sequence shown here is derived from an EMBL/GenBank/DDBJ whole genome shotgun (WGS) entry which is preliminary data.</text>
</comment>
<name>A0A558BK97_9BACT</name>
<dbReference type="EMBL" id="VMRJ01000008">
    <property type="protein sequence ID" value="TVT36926.1"/>
    <property type="molecule type" value="Genomic_DNA"/>
</dbReference>
<sequence length="168" mass="18909">MSILFPITPNPAARYLPYAQASVTQREQLLTFVRQRLRYHFPTLSPATWLRALFEFQPTLVLTGLDTVTLEEGELRQLVQHVASSPDLPLLDPPIYGLPTLEIAQRWLRGQELLAAARAEIGTKHLSPRLNTLLIYLGQPYPLAEQVIQAWRWDLPSSPPLPAGLPGE</sequence>
<evidence type="ECO:0000313" key="2">
    <source>
        <dbReference type="Proteomes" id="UP000317624"/>
    </source>
</evidence>
<keyword evidence="2" id="KW-1185">Reference proteome</keyword>
<dbReference type="RefSeq" id="WP_144853036.1">
    <property type="nucleotide sequence ID" value="NZ_VMRJ01000008.1"/>
</dbReference>
<dbReference type="AlphaFoldDB" id="A0A558BK97"/>
<proteinExistence type="predicted"/>
<reference evidence="1 2" key="1">
    <citation type="submission" date="2019-07" db="EMBL/GenBank/DDBJ databases">
        <title>Hymenobacter sp. straun FUR1 Genome sequencing and assembly.</title>
        <authorList>
            <person name="Chhetri G."/>
        </authorList>
    </citation>
    <scope>NUCLEOTIDE SEQUENCE [LARGE SCALE GENOMIC DNA]</scope>
    <source>
        <strain evidence="1 2">Fur1</strain>
    </source>
</reference>